<feature type="region of interest" description="Disordered" evidence="2">
    <location>
        <begin position="536"/>
        <end position="563"/>
    </location>
</feature>
<organism evidence="3 4">
    <name type="scientific">Gordonia hongkongensis</name>
    <dbReference type="NCBI Taxonomy" id="1701090"/>
    <lineage>
        <taxon>Bacteria</taxon>
        <taxon>Bacillati</taxon>
        <taxon>Actinomycetota</taxon>
        <taxon>Actinomycetes</taxon>
        <taxon>Mycobacteriales</taxon>
        <taxon>Gordoniaceae</taxon>
        <taxon>Gordonia</taxon>
    </lineage>
</organism>
<keyword evidence="4" id="KW-1185">Reference proteome</keyword>
<evidence type="ECO:0000313" key="4">
    <source>
        <dbReference type="Proteomes" id="UP001152308"/>
    </source>
</evidence>
<feature type="compositionally biased region" description="Polar residues" evidence="2">
    <location>
        <begin position="306"/>
        <end position="323"/>
    </location>
</feature>
<accession>A0ABT6BNC3</accession>
<proteinExistence type="predicted"/>
<evidence type="ECO:0000313" key="3">
    <source>
        <dbReference type="EMBL" id="MDF6099541.1"/>
    </source>
</evidence>
<feature type="coiled-coil region" evidence="1">
    <location>
        <begin position="382"/>
        <end position="444"/>
    </location>
</feature>
<comment type="caution">
    <text evidence="3">The sequence shown here is derived from an EMBL/GenBank/DDBJ whole genome shotgun (WGS) entry which is preliminary data.</text>
</comment>
<reference evidence="3" key="1">
    <citation type="journal article" date="2022" name="Data Brief">
        <title>Draft genome sequence data of Gordonia hongkongensis strain EUFUS-Z928 isolated from the octocoral Eunicea fusca.</title>
        <authorList>
            <person name="Sanchez-Suarez J."/>
            <person name="Diaz L."/>
            <person name="Melo-Bolivar J."/>
            <person name="Villamil L."/>
        </authorList>
    </citation>
    <scope>NUCLEOTIDE SEQUENCE</scope>
    <source>
        <strain evidence="3">EUFUS-Z928</strain>
    </source>
</reference>
<dbReference type="Proteomes" id="UP001152308">
    <property type="component" value="Unassembled WGS sequence"/>
</dbReference>
<reference evidence="3" key="2">
    <citation type="submission" date="2022-01" db="EMBL/GenBank/DDBJ databases">
        <authorList>
            <person name="Sanchez-Suarez J."/>
            <person name="Villamil L."/>
            <person name="Diaz L.E."/>
        </authorList>
    </citation>
    <scope>NUCLEOTIDE SEQUENCE</scope>
    <source>
        <strain evidence="3">EUFUS-Z928</strain>
    </source>
</reference>
<protein>
    <submittedName>
        <fullName evidence="3">Uncharacterized protein</fullName>
    </submittedName>
</protein>
<dbReference type="RefSeq" id="WP_277242419.1">
    <property type="nucleotide sequence ID" value="NZ_JAKJLQ010000001.1"/>
</dbReference>
<keyword evidence="1" id="KW-0175">Coiled coil</keyword>
<name>A0ABT6BNC3_9ACTN</name>
<feature type="region of interest" description="Disordered" evidence="2">
    <location>
        <begin position="299"/>
        <end position="330"/>
    </location>
</feature>
<dbReference type="EMBL" id="JAKJLQ010000001">
    <property type="protein sequence ID" value="MDF6099541.1"/>
    <property type="molecule type" value="Genomic_DNA"/>
</dbReference>
<feature type="compositionally biased region" description="Basic and acidic residues" evidence="2">
    <location>
        <begin position="541"/>
        <end position="553"/>
    </location>
</feature>
<evidence type="ECO:0000256" key="2">
    <source>
        <dbReference type="SAM" id="MobiDB-lite"/>
    </source>
</evidence>
<sequence length="618" mass="69037">MSGTELGCRSIFRVERDPDLATKVHEQIYAWCKDPRKSWDADKLAGPGVAEVAPGVVASLVRDERQDGSMIERWRFHQDEGHGIWVTQLTTFVNRKNDGWVWTDVLKPSGQSASVPRLVGNVLEVCEGLDGHHRLTAEPLRSQVDDVPQIYSALTDPDRRGFLFIAGADDNPTIPQPKWADFVSTLLARTRGIASAYVLDAGATLALNARLPESHRLRPWSIRTFLPQPELSDPHDSLRHRILTTQRIINDSEYHLRDLLARAACRHSTTVSAPSELVRIDRKLRELLDEVIVDRVTVHASPPPQTVESSQVDTVTPDSSTAPQRADRTPVVSDIETPLPNGIVAALKTVVRSVIGTAEVTADAVTRLGQLATDAIHQRDSVKLVRERIQTIQSERNALEDQNIELTRNVEDGFLDLSEAQSDLDDANRELRHLRSELARVGEQVDWQTPTSPLDVSPSSFQELLDRFDEFHFVTFTGQDKFAIELDEKNPLDSWARKTWNALRALEDYCRLRTNGEFIGSVTDYLERTPAGCVSIPPQSHARDETSSTERHPQFGPARTFPVPTEVDPTGQIFMGAHVKIAKHGTVSPRMHYHNDAAGTGRVYVGYIGPHLPNFRTN</sequence>
<evidence type="ECO:0000256" key="1">
    <source>
        <dbReference type="SAM" id="Coils"/>
    </source>
</evidence>
<gene>
    <name evidence="3" type="ORF">L2299_00555</name>
</gene>